<dbReference type="OMA" id="FYFFTAE"/>
<evidence type="ECO:0000256" key="1">
    <source>
        <dbReference type="SAM" id="MobiDB-lite"/>
    </source>
</evidence>
<sequence>PVALSSRATLGVSRRRESSRLTQVLTAQQIKCSDENIMIQLGKADKESIVATHFPCSCIKDGECLIILCKDEKVEVKVQDFKIIHPKDHYSVFYIDTVGGLHTKRKELFKNSDVKKFKRVCVYGEKGMTVDEAVKRDGRFIDDLGYFELSDNRDPNCLTVHTQRVDKLHLREFKMRLPKNIKENDEKQQESPSNNSQKKCKSRSRSEILALAEQEGLKWMDNRFPGDLYPKALNLRKENFGKIQQAFSEVHRVKKLLELGKSVCKVSVKDICVGTGFVLFDTFILTNAHLFTGYVDGKELQQDVEVFALFDYEEPEPKSNFYFFTAENRFIDFDAELDYAVLELNPEGLLSKGTGFVLFDTFILTNAHLFKGYVEGKKLQQDVEVTAIFNYEEPQPKTNFYFFTAENRFIDFDAELDYAVLKLNPAVQVPPGLLSKFGPLPPNGEACIIGHPAGGVKQMDPTWIIETEKRRSAIDEHLRQYKNTLIIQSISDFIRKQGIKNILIGGSNVGVVTYDTFMYHGASGSPVFDGTGRVFGLHTAGFTYGFTKAVQSVIEYAHPLMIIFEKFVSNLKTSGNEKLLKRVEEAAQGNEFLTKVLKREQEDEQPMEVSESE</sequence>
<dbReference type="Ensembl" id="ENSACIT00000030096.1">
    <property type="protein sequence ID" value="ENSACIP00000029319.1"/>
    <property type="gene ID" value="ENSACIG00000022702.1"/>
</dbReference>
<accession>A0A3Q0T5L2</accession>
<feature type="region of interest" description="Disordered" evidence="1">
    <location>
        <begin position="179"/>
        <end position="204"/>
    </location>
</feature>
<dbReference type="Gene3D" id="2.40.10.10">
    <property type="entry name" value="Trypsin-like serine proteases"/>
    <property type="match status" value="3"/>
</dbReference>
<keyword evidence="3" id="KW-1185">Reference proteome</keyword>
<dbReference type="Pfam" id="PF13365">
    <property type="entry name" value="Trypsin_2"/>
    <property type="match status" value="1"/>
</dbReference>
<dbReference type="GeneTree" id="ENSGT00390000005182"/>
<reference evidence="2" key="1">
    <citation type="submission" date="2025-08" db="UniProtKB">
        <authorList>
            <consortium name="Ensembl"/>
        </authorList>
    </citation>
    <scope>IDENTIFICATION</scope>
</reference>
<organism evidence="2 3">
    <name type="scientific">Amphilophus citrinellus</name>
    <name type="common">Midas cichlid</name>
    <name type="synonym">Cichlasoma citrinellum</name>
    <dbReference type="NCBI Taxonomy" id="61819"/>
    <lineage>
        <taxon>Eukaryota</taxon>
        <taxon>Metazoa</taxon>
        <taxon>Chordata</taxon>
        <taxon>Craniata</taxon>
        <taxon>Vertebrata</taxon>
        <taxon>Euteleostomi</taxon>
        <taxon>Actinopterygii</taxon>
        <taxon>Neopterygii</taxon>
        <taxon>Teleostei</taxon>
        <taxon>Neoteleostei</taxon>
        <taxon>Acanthomorphata</taxon>
        <taxon>Ovalentaria</taxon>
        <taxon>Cichlomorphae</taxon>
        <taxon>Cichliformes</taxon>
        <taxon>Cichlidae</taxon>
        <taxon>New World cichlids</taxon>
        <taxon>Cichlasomatinae</taxon>
        <taxon>Heroini</taxon>
        <taxon>Amphilophus</taxon>
    </lineage>
</organism>
<dbReference type="InterPro" id="IPR009003">
    <property type="entry name" value="Peptidase_S1_PA"/>
</dbReference>
<proteinExistence type="predicted"/>
<protein>
    <recommendedName>
        <fullName evidence="4">Serine protease</fullName>
    </recommendedName>
</protein>
<evidence type="ECO:0000313" key="3">
    <source>
        <dbReference type="Proteomes" id="UP000261340"/>
    </source>
</evidence>
<reference evidence="2" key="2">
    <citation type="submission" date="2025-09" db="UniProtKB">
        <authorList>
            <consortium name="Ensembl"/>
        </authorList>
    </citation>
    <scope>IDENTIFICATION</scope>
</reference>
<dbReference type="SUPFAM" id="SSF50494">
    <property type="entry name" value="Trypsin-like serine proteases"/>
    <property type="match status" value="2"/>
</dbReference>
<dbReference type="PANTHER" id="PTHR14389">
    <property type="entry name" value="SI:CH1073-475A24.1"/>
    <property type="match status" value="1"/>
</dbReference>
<dbReference type="GO" id="GO:0005634">
    <property type="term" value="C:nucleus"/>
    <property type="evidence" value="ECO:0007669"/>
    <property type="project" value="TreeGrafter"/>
</dbReference>
<dbReference type="AlphaFoldDB" id="A0A3Q0T5L2"/>
<dbReference type="InterPro" id="IPR043504">
    <property type="entry name" value="Peptidase_S1_PA_chymotrypsin"/>
</dbReference>
<evidence type="ECO:0000313" key="2">
    <source>
        <dbReference type="Ensembl" id="ENSACIP00000029319.1"/>
    </source>
</evidence>
<dbReference type="PANTHER" id="PTHR14389:SF3">
    <property type="entry name" value="PROTEIN FAM111A-LIKE"/>
    <property type="match status" value="1"/>
</dbReference>
<dbReference type="GO" id="GO:0006260">
    <property type="term" value="P:DNA replication"/>
    <property type="evidence" value="ECO:0007669"/>
    <property type="project" value="TreeGrafter"/>
</dbReference>
<dbReference type="GO" id="GO:0000785">
    <property type="term" value="C:chromatin"/>
    <property type="evidence" value="ECO:0007669"/>
    <property type="project" value="TreeGrafter"/>
</dbReference>
<evidence type="ECO:0008006" key="4">
    <source>
        <dbReference type="Google" id="ProtNLM"/>
    </source>
</evidence>
<feature type="compositionally biased region" description="Basic and acidic residues" evidence="1">
    <location>
        <begin position="179"/>
        <end position="189"/>
    </location>
</feature>
<name>A0A3Q0T5L2_AMPCI</name>
<dbReference type="Proteomes" id="UP000261340">
    <property type="component" value="Unplaced"/>
</dbReference>
<dbReference type="STRING" id="61819.ENSACIP00000029319"/>